<protein>
    <submittedName>
        <fullName evidence="2">Ubiquitin carboxyl-terminal hydrolase-related protein</fullName>
    </submittedName>
</protein>
<accession>A0ABD1QHU2</accession>
<evidence type="ECO:0000313" key="3">
    <source>
        <dbReference type="Proteomes" id="UP001604336"/>
    </source>
</evidence>
<keyword evidence="3" id="KW-1185">Reference proteome</keyword>
<reference evidence="3" key="1">
    <citation type="submission" date="2024-07" db="EMBL/GenBank/DDBJ databases">
        <title>Two chromosome-level genome assemblies of Korean endemic species Abeliophyllum distichum and Forsythia ovata (Oleaceae).</title>
        <authorList>
            <person name="Jang H."/>
        </authorList>
    </citation>
    <scope>NUCLEOTIDE SEQUENCE [LARGE SCALE GENOMIC DNA]</scope>
</reference>
<evidence type="ECO:0000259" key="1">
    <source>
        <dbReference type="Pfam" id="PF04780"/>
    </source>
</evidence>
<dbReference type="AlphaFoldDB" id="A0ABD1QHU2"/>
<feature type="domain" description="DUF629" evidence="1">
    <location>
        <begin position="70"/>
        <end position="219"/>
    </location>
</feature>
<gene>
    <name evidence="2" type="ORF">Adt_35839</name>
</gene>
<comment type="caution">
    <text evidence="2">The sequence shown here is derived from an EMBL/GenBank/DDBJ whole genome shotgun (WGS) entry which is preliminary data.</text>
</comment>
<dbReference type="InterPro" id="IPR006865">
    <property type="entry name" value="DUF629"/>
</dbReference>
<proteinExistence type="predicted"/>
<dbReference type="EMBL" id="JBFOLK010000011">
    <property type="protein sequence ID" value="KAL2475103.1"/>
    <property type="molecule type" value="Genomic_DNA"/>
</dbReference>
<sequence length="230" mass="25760">MLDDGAVECLVNMLSYDELRFKGLAKEAGVEETLEKVEKTGSELVKKKETRILEVLRGNVEEEDEEIGFQKLQGLVDGSHLLNFNMDQTPLCICFLGTTNLQKILTILKEFFRDIFTCLPDKYFDKSNLMHDSINCTQVVETIKETTFTLDDLVLVLDECFLPCNLNSSLGDDACNNDSSSKTSFCISYENNNVVLDSDALMSSIYTSPSNGELLASWIFASEEIAQQSI</sequence>
<organism evidence="2 3">
    <name type="scientific">Abeliophyllum distichum</name>
    <dbReference type="NCBI Taxonomy" id="126358"/>
    <lineage>
        <taxon>Eukaryota</taxon>
        <taxon>Viridiplantae</taxon>
        <taxon>Streptophyta</taxon>
        <taxon>Embryophyta</taxon>
        <taxon>Tracheophyta</taxon>
        <taxon>Spermatophyta</taxon>
        <taxon>Magnoliopsida</taxon>
        <taxon>eudicotyledons</taxon>
        <taxon>Gunneridae</taxon>
        <taxon>Pentapetalae</taxon>
        <taxon>asterids</taxon>
        <taxon>lamiids</taxon>
        <taxon>Lamiales</taxon>
        <taxon>Oleaceae</taxon>
        <taxon>Forsythieae</taxon>
        <taxon>Abeliophyllum</taxon>
    </lineage>
</organism>
<name>A0ABD1QHU2_9LAMI</name>
<keyword evidence="2" id="KW-0378">Hydrolase</keyword>
<evidence type="ECO:0000313" key="2">
    <source>
        <dbReference type="EMBL" id="KAL2475103.1"/>
    </source>
</evidence>
<dbReference type="GO" id="GO:0016787">
    <property type="term" value="F:hydrolase activity"/>
    <property type="evidence" value="ECO:0007669"/>
    <property type="project" value="UniProtKB-KW"/>
</dbReference>
<dbReference type="Pfam" id="PF04780">
    <property type="entry name" value="DUF629"/>
    <property type="match status" value="1"/>
</dbReference>
<dbReference type="Proteomes" id="UP001604336">
    <property type="component" value="Unassembled WGS sequence"/>
</dbReference>